<accession>A0A8T0IXL9</accession>
<reference evidence="1" key="1">
    <citation type="submission" date="2020-06" db="EMBL/GenBank/DDBJ databases">
        <title>WGS assembly of Ceratodon purpureus strain R40.</title>
        <authorList>
            <person name="Carey S.B."/>
            <person name="Jenkins J."/>
            <person name="Shu S."/>
            <person name="Lovell J.T."/>
            <person name="Sreedasyam A."/>
            <person name="Maumus F."/>
            <person name="Tiley G.P."/>
            <person name="Fernandez-Pozo N."/>
            <person name="Barry K."/>
            <person name="Chen C."/>
            <person name="Wang M."/>
            <person name="Lipzen A."/>
            <person name="Daum C."/>
            <person name="Saski C.A."/>
            <person name="Payton A.C."/>
            <person name="Mcbreen J.C."/>
            <person name="Conrad R.E."/>
            <person name="Kollar L.M."/>
            <person name="Olsson S."/>
            <person name="Huttunen S."/>
            <person name="Landis J.B."/>
            <person name="Wickett N.J."/>
            <person name="Johnson M.G."/>
            <person name="Rensing S.A."/>
            <person name="Grimwood J."/>
            <person name="Schmutz J."/>
            <person name="Mcdaniel S.F."/>
        </authorList>
    </citation>
    <scope>NUCLEOTIDE SEQUENCE</scope>
    <source>
        <strain evidence="1">R40</strain>
    </source>
</reference>
<proteinExistence type="predicted"/>
<evidence type="ECO:0000313" key="2">
    <source>
        <dbReference type="Proteomes" id="UP000822688"/>
    </source>
</evidence>
<dbReference type="AlphaFoldDB" id="A0A8T0IXL9"/>
<name>A0A8T0IXL9_CERPU</name>
<gene>
    <name evidence="1" type="ORF">KC19_2G191100</name>
</gene>
<comment type="caution">
    <text evidence="1">The sequence shown here is derived from an EMBL/GenBank/DDBJ whole genome shotgun (WGS) entry which is preliminary data.</text>
</comment>
<dbReference type="EMBL" id="CM026422">
    <property type="protein sequence ID" value="KAG0587782.1"/>
    <property type="molecule type" value="Genomic_DNA"/>
</dbReference>
<evidence type="ECO:0000313" key="1">
    <source>
        <dbReference type="EMBL" id="KAG0587782.1"/>
    </source>
</evidence>
<organism evidence="1 2">
    <name type="scientific">Ceratodon purpureus</name>
    <name type="common">Fire moss</name>
    <name type="synonym">Dicranum purpureum</name>
    <dbReference type="NCBI Taxonomy" id="3225"/>
    <lineage>
        <taxon>Eukaryota</taxon>
        <taxon>Viridiplantae</taxon>
        <taxon>Streptophyta</taxon>
        <taxon>Embryophyta</taxon>
        <taxon>Bryophyta</taxon>
        <taxon>Bryophytina</taxon>
        <taxon>Bryopsida</taxon>
        <taxon>Dicranidae</taxon>
        <taxon>Pseudoditrichales</taxon>
        <taxon>Ditrichaceae</taxon>
        <taxon>Ceratodon</taxon>
    </lineage>
</organism>
<sequence length="83" mass="9151">MPLNSSDRAASKDSDCSDSILEPCRFSFIPARGGLQSSTAPSLYINTLHALTLKLKLLFLMCKVLFGRCIFCCYVIRSINCLA</sequence>
<protein>
    <submittedName>
        <fullName evidence="1">Uncharacterized protein</fullName>
    </submittedName>
</protein>
<keyword evidence="2" id="KW-1185">Reference proteome</keyword>
<dbReference type="Proteomes" id="UP000822688">
    <property type="component" value="Chromosome 2"/>
</dbReference>